<dbReference type="AlphaFoldDB" id="A0A415F009"/>
<accession>A0A415F009</accession>
<protein>
    <submittedName>
        <fullName evidence="1">Uncharacterized protein</fullName>
    </submittedName>
</protein>
<reference evidence="1 2" key="1">
    <citation type="submission" date="2018-08" db="EMBL/GenBank/DDBJ databases">
        <title>A genome reference for cultivated species of the human gut microbiota.</title>
        <authorList>
            <person name="Zou Y."/>
            <person name="Xue W."/>
            <person name="Luo G."/>
        </authorList>
    </citation>
    <scope>NUCLEOTIDE SEQUENCE [LARGE SCALE GENOMIC DNA]</scope>
    <source>
        <strain evidence="1 2">AF46-2NS</strain>
    </source>
</reference>
<evidence type="ECO:0000313" key="1">
    <source>
        <dbReference type="EMBL" id="RHK08910.1"/>
    </source>
</evidence>
<dbReference type="Proteomes" id="UP000286211">
    <property type="component" value="Unassembled WGS sequence"/>
</dbReference>
<proteinExistence type="predicted"/>
<name>A0A415F009_9BACT</name>
<sequence length="470" mass="56131">MNTNTDFDKIDKVLSKISGKEMKAFVRQYAATHEDFATALVEKYWKPERGNYKEQVEACFAHAGVLGKRFGQPQLDWRKIEQDLAAMMRKAKSMKKKGNLIDAALIAGYVMTITCREFKHDHLAYTPARYDVWAEENNMLKDIVTQSTDMVMELLINSDEIEEDSRLGMLGEIAEQCEEIGDNYFMRFEWFVDEAMPLLCGDDEKAYLAHISKRLKNKKEKYFHYRYYIQKADYWAAHGKRAKAEKLMWEKRDDENIRDHYIDSLIEWGEYKKAVEVIDDNKDDFHSYSKKWEDKVVKALKQSGDKEWLIEECKKRFIVSGYRIKYYEALKEVIDRKDWAAFFDELWKMPDWEHDYEDAEAKILIKEERFDLLKDMFVHKHWNLWELYPEYIKYVPKQDHAFVGEILFKDIKRLALLKEKPKEFNWLLGQIERVMRKSAAVDKMIKNGIRQLIADYPNKYYFKSYLGSIL</sequence>
<evidence type="ECO:0000313" key="2">
    <source>
        <dbReference type="Proteomes" id="UP000286211"/>
    </source>
</evidence>
<dbReference type="EMBL" id="QRNB01000072">
    <property type="protein sequence ID" value="RHK08910.1"/>
    <property type="molecule type" value="Genomic_DNA"/>
</dbReference>
<organism evidence="1 2">
    <name type="scientific">Segatella copri</name>
    <dbReference type="NCBI Taxonomy" id="165179"/>
    <lineage>
        <taxon>Bacteria</taxon>
        <taxon>Pseudomonadati</taxon>
        <taxon>Bacteroidota</taxon>
        <taxon>Bacteroidia</taxon>
        <taxon>Bacteroidales</taxon>
        <taxon>Prevotellaceae</taxon>
        <taxon>Segatella</taxon>
    </lineage>
</organism>
<comment type="caution">
    <text evidence="1">The sequence shown here is derived from an EMBL/GenBank/DDBJ whole genome shotgun (WGS) entry which is preliminary data.</text>
</comment>
<gene>
    <name evidence="1" type="ORF">DW079_11940</name>
</gene>